<dbReference type="InterPro" id="IPR049221">
    <property type="entry name" value="DUF6869"/>
</dbReference>
<dbReference type="AlphaFoldDB" id="A0A088FNX7"/>
<evidence type="ECO:0000259" key="1">
    <source>
        <dbReference type="Pfam" id="PF21746"/>
    </source>
</evidence>
<reference evidence="2" key="1">
    <citation type="journal article" date="2014" name="Appl. Environ. Microbiol.">
        <title>Genomic insights into the evolutionary origin of Xanthomonas axonopodis pv. citri and its ecological relatives.</title>
        <authorList>
            <person name="Midha S."/>
            <person name="Patil P.B."/>
        </authorList>
    </citation>
    <scope>NUCLEOTIDE SEQUENCE</scope>
    <source>
        <strain evidence="2">LMG941</strain>
    </source>
</reference>
<sequence>MEDSIDIETWANAFIEINSIEQEIDTDHPLWWAVERTFHALRRDHAEDLWDFVLFVLGRRPNERVLSCLAAGPLEDLIAYDGKYFIDRIELLVLHDPAFKHLIGGVWQNQTPPDIWNRIEQCRGTAW</sequence>
<dbReference type="RefSeq" id="WP_033482517.1">
    <property type="nucleotide sequence ID" value="NZ_CP073209.1"/>
</dbReference>
<dbReference type="Pfam" id="PF21746">
    <property type="entry name" value="DUF6869"/>
    <property type="match status" value="1"/>
</dbReference>
<dbReference type="EMBL" id="KF991093">
    <property type="protein sequence ID" value="AIM47992.1"/>
    <property type="molecule type" value="Genomic_DNA"/>
</dbReference>
<protein>
    <recommendedName>
        <fullName evidence="1">DUF6869 domain-containing protein</fullName>
    </recommendedName>
</protein>
<organism evidence="2">
    <name type="scientific">Xanthomonas citri pv. mangiferaeindicae</name>
    <name type="common">agent of mango bacterial black spot</name>
    <dbReference type="NCBI Taxonomy" id="454594"/>
    <lineage>
        <taxon>Bacteria</taxon>
        <taxon>Pseudomonadati</taxon>
        <taxon>Pseudomonadota</taxon>
        <taxon>Gammaproteobacteria</taxon>
        <taxon>Lysobacterales</taxon>
        <taxon>Lysobacteraceae</taxon>
        <taxon>Xanthomonas</taxon>
    </lineage>
</organism>
<evidence type="ECO:0000313" key="2">
    <source>
        <dbReference type="EMBL" id="AIM47992.1"/>
    </source>
</evidence>
<accession>A0A088FNX7</accession>
<proteinExistence type="predicted"/>
<feature type="domain" description="DUF6869" evidence="1">
    <location>
        <begin position="22"/>
        <end position="124"/>
    </location>
</feature>
<name>A0A088FNX7_XANCI</name>